<dbReference type="Gene3D" id="1.20.950.20">
    <property type="entry name" value="Transmembrane di-heme cytochromes, Chain C"/>
    <property type="match status" value="1"/>
</dbReference>
<evidence type="ECO:0000313" key="16">
    <source>
        <dbReference type="Proteomes" id="UP000050360"/>
    </source>
</evidence>
<keyword evidence="8 13" id="KW-1133">Transmembrane helix</keyword>
<dbReference type="NCBIfam" id="TIGR00351">
    <property type="entry name" value="narI"/>
    <property type="match status" value="1"/>
</dbReference>
<feature type="domain" description="NarG-like" evidence="14">
    <location>
        <begin position="5"/>
        <end position="215"/>
    </location>
</feature>
<protein>
    <submittedName>
        <fullName evidence="15">Nitrite oxidoreductase gamma subunit</fullName>
    </submittedName>
</protein>
<reference evidence="15 16" key="1">
    <citation type="submission" date="2015-09" db="EMBL/GenBank/DDBJ databases">
        <title>A metagenomics-based metabolic model of nitrate-dependent anaerobic oxidation of methane by Methanoperedens-like archaea.</title>
        <authorList>
            <person name="Arshad A."/>
            <person name="Speth D.R."/>
            <person name="De Graaf R.M."/>
            <person name="Op Den Camp H.J."/>
            <person name="Jetten M.S."/>
            <person name="Welte C.U."/>
        </authorList>
    </citation>
    <scope>NUCLEOTIDE SEQUENCE [LARGE SCALE GENOMIC DNA]</scope>
</reference>
<keyword evidence="10" id="KW-0408">Iron</keyword>
<dbReference type="PANTHER" id="PTHR30598">
    <property type="entry name" value="NITRATE REDUCTASE PRIVATE CHAPERONE, REDOX ENZYME MATURATION PROTEIN REMP FAMILY"/>
    <property type="match status" value="1"/>
</dbReference>
<dbReference type="GO" id="GO:0008940">
    <property type="term" value="F:nitrate reductase activity"/>
    <property type="evidence" value="ECO:0007669"/>
    <property type="project" value="InterPro"/>
</dbReference>
<feature type="transmembrane region" description="Helical" evidence="13">
    <location>
        <begin position="82"/>
        <end position="104"/>
    </location>
</feature>
<dbReference type="InterPro" id="IPR023234">
    <property type="entry name" value="NarG-like_domain"/>
</dbReference>
<evidence type="ECO:0000313" key="15">
    <source>
        <dbReference type="EMBL" id="KPQ44270.1"/>
    </source>
</evidence>
<evidence type="ECO:0000256" key="12">
    <source>
        <dbReference type="ARBA" id="ARBA00023136"/>
    </source>
</evidence>
<feature type="transmembrane region" description="Helical" evidence="13">
    <location>
        <begin position="116"/>
        <end position="141"/>
    </location>
</feature>
<proteinExistence type="predicted"/>
<evidence type="ECO:0000256" key="8">
    <source>
        <dbReference type="ARBA" id="ARBA00022989"/>
    </source>
</evidence>
<accession>A0A0P8CLT9</accession>
<dbReference type="GO" id="GO:0009055">
    <property type="term" value="F:electron transfer activity"/>
    <property type="evidence" value="ECO:0007669"/>
    <property type="project" value="TreeGrafter"/>
</dbReference>
<organism evidence="15 16">
    <name type="scientific">Candidatus Methanoperedens nitratireducens</name>
    <dbReference type="NCBI Taxonomy" id="1392998"/>
    <lineage>
        <taxon>Archaea</taxon>
        <taxon>Methanobacteriati</taxon>
        <taxon>Methanobacteriota</taxon>
        <taxon>Stenosarchaea group</taxon>
        <taxon>Methanomicrobia</taxon>
        <taxon>Methanosarcinales</taxon>
        <taxon>ANME-2 cluster</taxon>
        <taxon>Candidatus Methanoperedentaceae</taxon>
        <taxon>Candidatus Methanoperedens</taxon>
    </lineage>
</organism>
<dbReference type="InterPro" id="IPR051936">
    <property type="entry name" value="Heme-iron_electron_transfer"/>
</dbReference>
<evidence type="ECO:0000256" key="2">
    <source>
        <dbReference type="ARBA" id="ARBA00022448"/>
    </source>
</evidence>
<dbReference type="GO" id="GO:0042128">
    <property type="term" value="P:nitrate assimilation"/>
    <property type="evidence" value="ECO:0007669"/>
    <property type="project" value="UniProtKB-KW"/>
</dbReference>
<keyword evidence="4" id="KW-0349">Heme</keyword>
<evidence type="ECO:0000259" key="14">
    <source>
        <dbReference type="Pfam" id="PF02665"/>
    </source>
</evidence>
<evidence type="ECO:0000256" key="1">
    <source>
        <dbReference type="ARBA" id="ARBA00004651"/>
    </source>
</evidence>
<evidence type="ECO:0000256" key="13">
    <source>
        <dbReference type="SAM" id="Phobius"/>
    </source>
</evidence>
<comment type="caution">
    <text evidence="15">The sequence shown here is derived from an EMBL/GenBank/DDBJ whole genome shotgun (WGS) entry which is preliminary data.</text>
</comment>
<keyword evidence="11" id="KW-0534">Nitrate assimilation</keyword>
<evidence type="ECO:0000256" key="7">
    <source>
        <dbReference type="ARBA" id="ARBA00022982"/>
    </source>
</evidence>
<keyword evidence="9" id="KW-0560">Oxidoreductase</keyword>
<dbReference type="GO" id="GO:0019645">
    <property type="term" value="P:anaerobic electron transport chain"/>
    <property type="evidence" value="ECO:0007669"/>
    <property type="project" value="TreeGrafter"/>
</dbReference>
<dbReference type="PANTHER" id="PTHR30598:SF3">
    <property type="entry name" value="RESPIRATORY NITRATE REDUCTASE 1 GAMMA CHAIN"/>
    <property type="match status" value="1"/>
</dbReference>
<evidence type="ECO:0000256" key="3">
    <source>
        <dbReference type="ARBA" id="ARBA00022475"/>
    </source>
</evidence>
<dbReference type="GO" id="GO:0046872">
    <property type="term" value="F:metal ion binding"/>
    <property type="evidence" value="ECO:0007669"/>
    <property type="project" value="UniProtKB-KW"/>
</dbReference>
<feature type="transmembrane region" description="Helical" evidence="13">
    <location>
        <begin position="147"/>
        <end position="162"/>
    </location>
</feature>
<evidence type="ECO:0000256" key="10">
    <source>
        <dbReference type="ARBA" id="ARBA00023004"/>
    </source>
</evidence>
<evidence type="ECO:0000256" key="5">
    <source>
        <dbReference type="ARBA" id="ARBA00022692"/>
    </source>
</evidence>
<keyword evidence="2" id="KW-0813">Transport</keyword>
<dbReference type="Pfam" id="PF02665">
    <property type="entry name" value="Nitrate_red_gam"/>
    <property type="match status" value="1"/>
</dbReference>
<evidence type="ECO:0000256" key="6">
    <source>
        <dbReference type="ARBA" id="ARBA00022723"/>
    </source>
</evidence>
<sequence>MLDFVLFGIFPYVAIILAFAVGIYRYFNDRISYSSFSSQFLEKNTLFWGSVPWHYGILAILLAHLLALIFPSAWMIVPDHLYVLEVSGLALALFTLVGLGFLLLRRLDNARVFRVTSVMDWILVATLLVQVDMGFMVALFYRWGSQWYLYTAVPYLVSLLSFDPQIQYIVTLPWLVKLHIIGGFVIIALFPFTRLMHLVTFPFSYLWRPYQVVIWNRSRQSKRSK</sequence>
<feature type="transmembrane region" description="Helical" evidence="13">
    <location>
        <begin position="47"/>
        <end position="70"/>
    </location>
</feature>
<dbReference type="SUPFAM" id="SSF103501">
    <property type="entry name" value="Respiratory nitrate reductase 1 gamma chain"/>
    <property type="match status" value="1"/>
</dbReference>
<keyword evidence="7" id="KW-0249">Electron transport</keyword>
<dbReference type="GO" id="GO:0009325">
    <property type="term" value="C:nitrate reductase complex"/>
    <property type="evidence" value="ECO:0007669"/>
    <property type="project" value="InterPro"/>
</dbReference>
<keyword evidence="6" id="KW-0479">Metal-binding</keyword>
<dbReference type="InterPro" id="IPR003816">
    <property type="entry name" value="Nitrate_red_gam"/>
</dbReference>
<evidence type="ECO:0000256" key="11">
    <source>
        <dbReference type="ARBA" id="ARBA00023063"/>
    </source>
</evidence>
<dbReference type="GO" id="GO:0005886">
    <property type="term" value="C:plasma membrane"/>
    <property type="evidence" value="ECO:0007669"/>
    <property type="project" value="UniProtKB-SubCell"/>
</dbReference>
<dbReference type="AlphaFoldDB" id="A0A0P8CLT9"/>
<dbReference type="EMBL" id="LKCM01000100">
    <property type="protein sequence ID" value="KPQ44270.1"/>
    <property type="molecule type" value="Genomic_DNA"/>
</dbReference>
<dbReference type="Proteomes" id="UP000050360">
    <property type="component" value="Unassembled WGS sequence"/>
</dbReference>
<dbReference type="InterPro" id="IPR036197">
    <property type="entry name" value="NarG-like_sf"/>
</dbReference>
<comment type="subcellular location">
    <subcellularLocation>
        <location evidence="1">Cell membrane</location>
        <topology evidence="1">Multi-pass membrane protein</topology>
    </subcellularLocation>
</comment>
<evidence type="ECO:0000256" key="9">
    <source>
        <dbReference type="ARBA" id="ARBA00023002"/>
    </source>
</evidence>
<keyword evidence="5 13" id="KW-0812">Transmembrane</keyword>
<feature type="transmembrane region" description="Helical" evidence="13">
    <location>
        <begin position="6"/>
        <end position="27"/>
    </location>
</feature>
<dbReference type="GO" id="GO:0020037">
    <property type="term" value="F:heme binding"/>
    <property type="evidence" value="ECO:0007669"/>
    <property type="project" value="TreeGrafter"/>
</dbReference>
<name>A0A0P8CLT9_9EURY</name>
<keyword evidence="12 13" id="KW-0472">Membrane</keyword>
<gene>
    <name evidence="15" type="ORF">MPEBLZ_01131</name>
</gene>
<evidence type="ECO:0000256" key="4">
    <source>
        <dbReference type="ARBA" id="ARBA00022617"/>
    </source>
</evidence>
<keyword evidence="3" id="KW-1003">Cell membrane</keyword>